<reference evidence="1 2" key="1">
    <citation type="journal article" date="2019" name="G3 (Bethesda)">
        <title>Sequencing of a Wild Apple (Malus baccata) Genome Unravels the Differences Between Cultivated and Wild Apple Species Regarding Disease Resistance and Cold Tolerance.</title>
        <authorList>
            <person name="Chen X."/>
        </authorList>
    </citation>
    <scope>NUCLEOTIDE SEQUENCE [LARGE SCALE GENOMIC DNA]</scope>
    <source>
        <strain evidence="2">cv. Shandingzi</strain>
        <tissue evidence="1">Leaves</tissue>
    </source>
</reference>
<dbReference type="EMBL" id="VIEB01000347">
    <property type="protein sequence ID" value="TQD94268.1"/>
    <property type="molecule type" value="Genomic_DNA"/>
</dbReference>
<keyword evidence="2" id="KW-1185">Reference proteome</keyword>
<comment type="caution">
    <text evidence="1">The sequence shown here is derived from an EMBL/GenBank/DDBJ whole genome shotgun (WGS) entry which is preliminary data.</text>
</comment>
<accession>A0A540M6F4</accession>
<evidence type="ECO:0000313" key="2">
    <source>
        <dbReference type="Proteomes" id="UP000315295"/>
    </source>
</evidence>
<gene>
    <name evidence="1" type="ORF">C1H46_020082</name>
</gene>
<organism evidence="1 2">
    <name type="scientific">Malus baccata</name>
    <name type="common">Siberian crab apple</name>
    <name type="synonym">Pyrus baccata</name>
    <dbReference type="NCBI Taxonomy" id="106549"/>
    <lineage>
        <taxon>Eukaryota</taxon>
        <taxon>Viridiplantae</taxon>
        <taxon>Streptophyta</taxon>
        <taxon>Embryophyta</taxon>
        <taxon>Tracheophyta</taxon>
        <taxon>Spermatophyta</taxon>
        <taxon>Magnoliopsida</taxon>
        <taxon>eudicotyledons</taxon>
        <taxon>Gunneridae</taxon>
        <taxon>Pentapetalae</taxon>
        <taxon>rosids</taxon>
        <taxon>fabids</taxon>
        <taxon>Rosales</taxon>
        <taxon>Rosaceae</taxon>
        <taxon>Amygdaloideae</taxon>
        <taxon>Maleae</taxon>
        <taxon>Malus</taxon>
    </lineage>
</organism>
<sequence>MAMSITDLLELRDMGHDKDACIAPRQRKLMAAVHSSCYPIIMIDGSWRSSVQYNKGFPARKEHVL</sequence>
<name>A0A540M6F4_MALBA</name>
<proteinExistence type="predicted"/>
<evidence type="ECO:0000313" key="1">
    <source>
        <dbReference type="EMBL" id="TQD94268.1"/>
    </source>
</evidence>
<dbReference type="AlphaFoldDB" id="A0A540M6F4"/>
<dbReference type="Proteomes" id="UP000315295">
    <property type="component" value="Unassembled WGS sequence"/>
</dbReference>
<protein>
    <submittedName>
        <fullName evidence="1">Uncharacterized protein</fullName>
    </submittedName>
</protein>